<name>A0A8S1KJ94_9CILI</name>
<organism evidence="1 2">
    <name type="scientific">Paramecium sonneborni</name>
    <dbReference type="NCBI Taxonomy" id="65129"/>
    <lineage>
        <taxon>Eukaryota</taxon>
        <taxon>Sar</taxon>
        <taxon>Alveolata</taxon>
        <taxon>Ciliophora</taxon>
        <taxon>Intramacronucleata</taxon>
        <taxon>Oligohymenophorea</taxon>
        <taxon>Peniculida</taxon>
        <taxon>Parameciidae</taxon>
        <taxon>Paramecium</taxon>
    </lineage>
</organism>
<evidence type="ECO:0000313" key="1">
    <source>
        <dbReference type="EMBL" id="CAD8050974.1"/>
    </source>
</evidence>
<gene>
    <name evidence="1" type="ORF">PSON_ATCC_30995.1.T0050287</name>
</gene>
<dbReference type="EMBL" id="CAJJDN010000005">
    <property type="protein sequence ID" value="CAD8050974.1"/>
    <property type="molecule type" value="Genomic_DNA"/>
</dbReference>
<dbReference type="OrthoDB" id="293248at2759"/>
<keyword evidence="2" id="KW-1185">Reference proteome</keyword>
<reference evidence="1" key="1">
    <citation type="submission" date="2021-01" db="EMBL/GenBank/DDBJ databases">
        <authorList>
            <consortium name="Genoscope - CEA"/>
            <person name="William W."/>
        </authorList>
    </citation>
    <scope>NUCLEOTIDE SEQUENCE</scope>
</reference>
<evidence type="ECO:0000313" key="2">
    <source>
        <dbReference type="Proteomes" id="UP000692954"/>
    </source>
</evidence>
<dbReference type="Proteomes" id="UP000692954">
    <property type="component" value="Unassembled WGS sequence"/>
</dbReference>
<comment type="caution">
    <text evidence="1">The sequence shown here is derived from an EMBL/GenBank/DDBJ whole genome shotgun (WGS) entry which is preliminary data.</text>
</comment>
<proteinExistence type="predicted"/>
<sequence>MNKTKQKLDSLFDLSIIVEKIKFLEEQQSALLHLTKRPKYELPKQSNTQQLIPHLIDDFEIKRKFKEIQNDSFFQWKPAIIPKNQNKSLQRPQLPYKVNPSPQRLECLIKTKVQSDTIKVTHEKRIRTQSTKQRRQIRKIEANDIEAQFLETRNLINRFNRIKRKEVRFNILT</sequence>
<dbReference type="AlphaFoldDB" id="A0A8S1KJ94"/>
<accession>A0A8S1KJ94</accession>
<protein>
    <submittedName>
        <fullName evidence="1">Uncharacterized protein</fullName>
    </submittedName>
</protein>